<feature type="transmembrane region" description="Helical" evidence="2">
    <location>
        <begin position="6"/>
        <end position="26"/>
    </location>
</feature>
<sequence length="283" mass="32348">MDWSRAKSILIVAFLILDLLLIWELVERQSILEEGFAAAKQELEQQLRQKRIDVKTEVPVEIPDGWVLTVQFREVTPPETQAFRRFPSERQPNQWAVQLLEPYPLVREISPRSDGLPELPADLIWKARQYQPDPLLSTAGLWRYVQMAEDVPMFNVGLEVEVKAGKVTGYRQSWVEIRKREKAPALIPAATAVYSLLENQYLPPRSALLEIRFGYYGRLYNADEQVLNPVWRVVFDQPEPGGKTSRKVLFVNAITGSLELDEPERRGLTGTESGTEFVADGTE</sequence>
<dbReference type="EMBL" id="LZRT01000072">
    <property type="protein sequence ID" value="OUM87614.1"/>
    <property type="molecule type" value="Genomic_DNA"/>
</dbReference>
<evidence type="ECO:0000313" key="4">
    <source>
        <dbReference type="EMBL" id="OUM87614.1"/>
    </source>
</evidence>
<dbReference type="GO" id="GO:0016020">
    <property type="term" value="C:membrane"/>
    <property type="evidence" value="ECO:0007669"/>
    <property type="project" value="InterPro"/>
</dbReference>
<evidence type="ECO:0000256" key="1">
    <source>
        <dbReference type="SAM" id="MobiDB-lite"/>
    </source>
</evidence>
<evidence type="ECO:0000313" key="5">
    <source>
        <dbReference type="Proteomes" id="UP000196475"/>
    </source>
</evidence>
<feature type="domain" description="Regulatory protein YycH-like" evidence="3">
    <location>
        <begin position="40"/>
        <end position="254"/>
    </location>
</feature>
<dbReference type="Proteomes" id="UP000196475">
    <property type="component" value="Unassembled WGS sequence"/>
</dbReference>
<dbReference type="AlphaFoldDB" id="A0A1Y3PKM1"/>
<comment type="caution">
    <text evidence="4">The sequence shown here is derived from an EMBL/GenBank/DDBJ whole genome shotgun (WGS) entry which is preliminary data.</text>
</comment>
<proteinExistence type="predicted"/>
<reference evidence="5" key="1">
    <citation type="submission" date="2016-06" db="EMBL/GenBank/DDBJ databases">
        <authorList>
            <person name="Nascimento L."/>
            <person name="Pereira R.V."/>
            <person name="Martins L.F."/>
            <person name="Quaggio R.B."/>
            <person name="Silva A.M."/>
            <person name="Setubal J.C."/>
        </authorList>
    </citation>
    <scope>NUCLEOTIDE SEQUENCE [LARGE SCALE GENOMIC DNA]</scope>
</reference>
<evidence type="ECO:0000259" key="3">
    <source>
        <dbReference type="Pfam" id="PF09648"/>
    </source>
</evidence>
<keyword evidence="2" id="KW-0472">Membrane</keyword>
<organism evidence="4 5">
    <name type="scientific">Bacillus thermozeamaize</name>
    <dbReference type="NCBI Taxonomy" id="230954"/>
    <lineage>
        <taxon>Bacteria</taxon>
        <taxon>Bacillati</taxon>
        <taxon>Bacillota</taxon>
        <taxon>Bacilli</taxon>
        <taxon>Bacillales</taxon>
        <taxon>Bacillaceae</taxon>
        <taxon>Bacillus</taxon>
    </lineage>
</organism>
<evidence type="ECO:0000256" key="2">
    <source>
        <dbReference type="SAM" id="Phobius"/>
    </source>
</evidence>
<name>A0A1Y3PKM1_9BACI</name>
<gene>
    <name evidence="4" type="ORF">BAA01_04910</name>
</gene>
<dbReference type="Gene3D" id="2.40.128.690">
    <property type="entry name" value="YycH protein, domain 3-like"/>
    <property type="match status" value="1"/>
</dbReference>
<keyword evidence="2" id="KW-1133">Transmembrane helix</keyword>
<dbReference type="Pfam" id="PF09648">
    <property type="entry name" value="YycI"/>
    <property type="match status" value="1"/>
</dbReference>
<dbReference type="InterPro" id="IPR018604">
    <property type="entry name" value="YycI-like"/>
</dbReference>
<feature type="region of interest" description="Disordered" evidence="1">
    <location>
        <begin position="263"/>
        <end position="283"/>
    </location>
</feature>
<accession>A0A1Y3PKM1</accession>
<keyword evidence="2" id="KW-0812">Transmembrane</keyword>
<protein>
    <recommendedName>
        <fullName evidence="3">Regulatory protein YycH-like domain-containing protein</fullName>
    </recommendedName>
</protein>